<protein>
    <recommendedName>
        <fullName evidence="2">YEATS domain-containing protein</fullName>
    </recommendedName>
</protein>
<accession>A0A433Q566</accession>
<feature type="region of interest" description="Disordered" evidence="1">
    <location>
        <begin position="1"/>
        <end position="29"/>
    </location>
</feature>
<evidence type="ECO:0000313" key="3">
    <source>
        <dbReference type="EMBL" id="RUS24918.1"/>
    </source>
</evidence>
<evidence type="ECO:0000259" key="2">
    <source>
        <dbReference type="Pfam" id="PF22951"/>
    </source>
</evidence>
<keyword evidence="4" id="KW-1185">Reference proteome</keyword>
<organism evidence="3 4">
    <name type="scientific">Jimgerdemannia flammicorona</name>
    <dbReference type="NCBI Taxonomy" id="994334"/>
    <lineage>
        <taxon>Eukaryota</taxon>
        <taxon>Fungi</taxon>
        <taxon>Fungi incertae sedis</taxon>
        <taxon>Mucoromycota</taxon>
        <taxon>Mucoromycotina</taxon>
        <taxon>Endogonomycetes</taxon>
        <taxon>Endogonales</taxon>
        <taxon>Endogonaceae</taxon>
        <taxon>Jimgerdemannia</taxon>
    </lineage>
</organism>
<dbReference type="EMBL" id="RBNJ01014571">
    <property type="protein sequence ID" value="RUS24918.1"/>
    <property type="molecule type" value="Genomic_DNA"/>
</dbReference>
<dbReference type="Pfam" id="PF22951">
    <property type="entry name" value="3HBD"/>
    <property type="match status" value="1"/>
</dbReference>
<sequence length="446" mass="48305">MLGHRDVRRSPVSIPPPLQLDNTHSGRQLLGGERSFDVELDRNTEFRDVPEPPTAAGGGKVDVAGMNVRAALAEDDHRTQSGQVGEVADLRLGDTVEGGAEGGDVRAVGEDQKKGEGEANNGEVLAKGKEGEENGQEELDPMERLLMEGVARYPVVRVFCLCPLLARRIRHPASSRTDPQAPDLPYSCAPSAKAYLEWNVGHRKAVEWHRARLIRLHAQHLATTHLATTHLATTHLATTHLATTHLATTHLATTHSDPRLRAAAPSLTTKFVVRWARDNGHTPLRSTEAEIPLSSLLAPPLTGQTYCKACGCPRAWHAKARCDRYLVGGKRAGRTSAMDAARRMLVHELGDGWEDEVGAGEIDVDVDMETSNTATSLSVTPERATTLARMARDVTMAGDVDERGVDWVWEVVGRVGLPRVVAGELCRRADGSVGIGRGRGGKEKEK</sequence>
<evidence type="ECO:0000256" key="1">
    <source>
        <dbReference type="SAM" id="MobiDB-lite"/>
    </source>
</evidence>
<dbReference type="Proteomes" id="UP000274822">
    <property type="component" value="Unassembled WGS sequence"/>
</dbReference>
<dbReference type="AlphaFoldDB" id="A0A433Q566"/>
<feature type="compositionally biased region" description="Basic and acidic residues" evidence="1">
    <location>
        <begin position="103"/>
        <end position="117"/>
    </location>
</feature>
<proteinExistence type="predicted"/>
<comment type="caution">
    <text evidence="3">The sequence shown here is derived from an EMBL/GenBank/DDBJ whole genome shotgun (WGS) entry which is preliminary data.</text>
</comment>
<feature type="domain" description="YEATS" evidence="2">
    <location>
        <begin position="177"/>
        <end position="289"/>
    </location>
</feature>
<feature type="region of interest" description="Disordered" evidence="1">
    <location>
        <begin position="75"/>
        <end position="136"/>
    </location>
</feature>
<dbReference type="InterPro" id="IPR055127">
    <property type="entry name" value="YEATS2_3HBD"/>
</dbReference>
<gene>
    <name evidence="3" type="ORF">BC938DRAFT_472909</name>
</gene>
<name>A0A433Q566_9FUNG</name>
<evidence type="ECO:0000313" key="4">
    <source>
        <dbReference type="Proteomes" id="UP000274822"/>
    </source>
</evidence>
<feature type="non-terminal residue" evidence="3">
    <location>
        <position position="446"/>
    </location>
</feature>
<reference evidence="3 4" key="1">
    <citation type="journal article" date="2018" name="New Phytol.">
        <title>Phylogenomics of Endogonaceae and evolution of mycorrhizas within Mucoromycota.</title>
        <authorList>
            <person name="Chang Y."/>
            <person name="Desiro A."/>
            <person name="Na H."/>
            <person name="Sandor L."/>
            <person name="Lipzen A."/>
            <person name="Clum A."/>
            <person name="Barry K."/>
            <person name="Grigoriev I.V."/>
            <person name="Martin F.M."/>
            <person name="Stajich J.E."/>
            <person name="Smith M.E."/>
            <person name="Bonito G."/>
            <person name="Spatafora J.W."/>
        </authorList>
    </citation>
    <scope>NUCLEOTIDE SEQUENCE [LARGE SCALE GENOMIC DNA]</scope>
    <source>
        <strain evidence="3 4">AD002</strain>
    </source>
</reference>